<organism evidence="1 2">
    <name type="scientific">Aspergillus melleus</name>
    <dbReference type="NCBI Taxonomy" id="138277"/>
    <lineage>
        <taxon>Eukaryota</taxon>
        <taxon>Fungi</taxon>
        <taxon>Dikarya</taxon>
        <taxon>Ascomycota</taxon>
        <taxon>Pezizomycotina</taxon>
        <taxon>Eurotiomycetes</taxon>
        <taxon>Eurotiomycetidae</taxon>
        <taxon>Eurotiales</taxon>
        <taxon>Aspergillaceae</taxon>
        <taxon>Aspergillus</taxon>
        <taxon>Aspergillus subgen. Circumdati</taxon>
    </lineage>
</organism>
<evidence type="ECO:0000313" key="1">
    <source>
        <dbReference type="EMBL" id="KAK1147794.1"/>
    </source>
</evidence>
<name>A0ACC3BBA1_9EURO</name>
<gene>
    <name evidence="1" type="ORF">N8T08_000307</name>
</gene>
<protein>
    <submittedName>
        <fullName evidence="1">Uncharacterized protein</fullName>
    </submittedName>
</protein>
<reference evidence="1 2" key="1">
    <citation type="journal article" date="2023" name="ACS Omega">
        <title>Identification of the Neoaspergillic Acid Biosynthesis Gene Cluster by Establishing an In Vitro CRISPR-Ribonucleoprotein Genetic System in Aspergillus melleus.</title>
        <authorList>
            <person name="Yuan B."/>
            <person name="Grau M.F."/>
            <person name="Murata R.M."/>
            <person name="Torok T."/>
            <person name="Venkateswaran K."/>
            <person name="Stajich J.E."/>
            <person name="Wang C.C.C."/>
        </authorList>
    </citation>
    <scope>NUCLEOTIDE SEQUENCE [LARGE SCALE GENOMIC DNA]</scope>
    <source>
        <strain evidence="1 2">IMV 1140</strain>
    </source>
</reference>
<evidence type="ECO:0000313" key="2">
    <source>
        <dbReference type="Proteomes" id="UP001177260"/>
    </source>
</evidence>
<comment type="caution">
    <text evidence="1">The sequence shown here is derived from an EMBL/GenBank/DDBJ whole genome shotgun (WGS) entry which is preliminary data.</text>
</comment>
<accession>A0ACC3BBA1</accession>
<keyword evidence="2" id="KW-1185">Reference proteome</keyword>
<sequence length="235" mass="26677">MSLVCDKQETIFVRRFKVRVKPALEEQPPLNLDKFGDEFCLHQEKPVRDGSSKTSQGTLAVTLEQPKPFWLPLRDPYSTVSRAIRLFLRYTPTDSNDTTLPKLKSLRGQLTGTTLFTTSFHGDIPTKRKDLFGRPLNFEDTIFPSFTLNIPTPQWSQDETGCYTTTLLVPLWLPPENFIITFHSCLMSRMYTIHFRLAVSNTATFSLKAPVDIIAQRDSSVLPSYNASVGLVDDI</sequence>
<dbReference type="EMBL" id="JAOPJF010000010">
    <property type="protein sequence ID" value="KAK1147794.1"/>
    <property type="molecule type" value="Genomic_DNA"/>
</dbReference>
<proteinExistence type="predicted"/>
<dbReference type="Proteomes" id="UP001177260">
    <property type="component" value="Unassembled WGS sequence"/>
</dbReference>